<evidence type="ECO:0000256" key="8">
    <source>
        <dbReference type="PIRSR" id="PIRSR618044-1"/>
    </source>
</evidence>
<dbReference type="RefSeq" id="WP_019469235.1">
    <property type="nucleotide sequence ID" value="NZ_LAKJ01000019.1"/>
</dbReference>
<dbReference type="InterPro" id="IPR000871">
    <property type="entry name" value="Beta-lactam_class-A"/>
</dbReference>
<dbReference type="NCBIfam" id="NF038258">
    <property type="entry name" value="PBP4_Staph"/>
    <property type="match status" value="1"/>
</dbReference>
<dbReference type="InterPro" id="IPR037091">
    <property type="entry name" value="Pen-bd_prot4_C_dom_sf"/>
</dbReference>
<evidence type="ECO:0000313" key="15">
    <source>
        <dbReference type="Proteomes" id="UP000034455"/>
    </source>
</evidence>
<dbReference type="InterPro" id="IPR018044">
    <property type="entry name" value="Peptidase_S11"/>
</dbReference>
<evidence type="ECO:0000313" key="14">
    <source>
        <dbReference type="EMBL" id="KKI63027.1"/>
    </source>
</evidence>
<dbReference type="GO" id="GO:0071555">
    <property type="term" value="P:cell wall organization"/>
    <property type="evidence" value="ECO:0007669"/>
    <property type="project" value="UniProtKB-KW"/>
</dbReference>
<reference evidence="14 15" key="1">
    <citation type="submission" date="2015-03" db="EMBL/GenBank/DDBJ databases">
        <title>Genome Assembly of Staphylococcus cohnii subsp. cohnii strain G22B2.</title>
        <authorList>
            <person name="Nair G."/>
            <person name="Kaur G."/>
            <person name="Khatri I."/>
            <person name="Singh N.K."/>
            <person name="Sathyabama S."/>
            <person name="Maurya S.K."/>
            <person name="Subramanian S."/>
            <person name="Agrewala J.N."/>
            <person name="Mayilraj S."/>
        </authorList>
    </citation>
    <scope>NUCLEOTIDE SEQUENCE [LARGE SCALE GENOMIC DNA]</scope>
    <source>
        <strain evidence="14 15">G22B2</strain>
    </source>
</reference>
<keyword evidence="7" id="KW-0961">Cell wall biogenesis/degradation</keyword>
<comment type="caution">
    <text evidence="14">The sequence shown here is derived from an EMBL/GenBank/DDBJ whole genome shotgun (WGS) entry which is preliminary data.</text>
</comment>
<dbReference type="InterPro" id="IPR015294">
    <property type="entry name" value="Pen-bd_prot4_C_dom"/>
</dbReference>
<keyword evidence="5" id="KW-0133">Cell shape</keyword>
<feature type="active site" description="Proton acceptor" evidence="8">
    <location>
        <position position="72"/>
    </location>
</feature>
<dbReference type="GO" id="GO:0008360">
    <property type="term" value="P:regulation of cell shape"/>
    <property type="evidence" value="ECO:0007669"/>
    <property type="project" value="UniProtKB-KW"/>
</dbReference>
<dbReference type="AlphaFoldDB" id="A0A0M2NSN5"/>
<dbReference type="Gene3D" id="3.40.710.10">
    <property type="entry name" value="DD-peptidase/beta-lactamase superfamily"/>
    <property type="match status" value="1"/>
</dbReference>
<evidence type="ECO:0000259" key="13">
    <source>
        <dbReference type="Pfam" id="PF09211"/>
    </source>
</evidence>
<dbReference type="GO" id="GO:0009002">
    <property type="term" value="F:serine-type D-Ala-D-Ala carboxypeptidase activity"/>
    <property type="evidence" value="ECO:0007669"/>
    <property type="project" value="InterPro"/>
</dbReference>
<dbReference type="InterPro" id="IPR012338">
    <property type="entry name" value="Beta-lactam/transpept-like"/>
</dbReference>
<dbReference type="Pfam" id="PF00768">
    <property type="entry name" value="Peptidase_S11"/>
    <property type="match status" value="1"/>
</dbReference>
<dbReference type="GO" id="GO:0030655">
    <property type="term" value="P:beta-lactam antibiotic catabolic process"/>
    <property type="evidence" value="ECO:0007669"/>
    <property type="project" value="InterPro"/>
</dbReference>
<accession>A0A0M2NSN5</accession>
<dbReference type="PRINTS" id="PR00725">
    <property type="entry name" value="DADACBPTASE1"/>
</dbReference>
<dbReference type="Proteomes" id="UP000034455">
    <property type="component" value="Unassembled WGS sequence"/>
</dbReference>
<comment type="function">
    <text evidence="1">Removes C-terminal D-alanyl residues from sugar-peptide cell wall precursors.</text>
</comment>
<dbReference type="EMBL" id="LAKJ01000019">
    <property type="protein sequence ID" value="KKI63027.1"/>
    <property type="molecule type" value="Genomic_DNA"/>
</dbReference>
<feature type="domain" description="Peptidase S11 D-alanyl-D-alanine carboxypeptidase A N-terminal" evidence="12">
    <location>
        <begin position="50"/>
        <end position="282"/>
    </location>
</feature>
<dbReference type="InterPro" id="IPR001967">
    <property type="entry name" value="Peptidase_S11_N"/>
</dbReference>
<dbReference type="SUPFAM" id="SSF56601">
    <property type="entry name" value="beta-lactamase/transpeptidase-like"/>
    <property type="match status" value="1"/>
</dbReference>
<feature type="chain" id="PRO_5038959582" evidence="11">
    <location>
        <begin position="21"/>
        <end position="401"/>
    </location>
</feature>
<comment type="similarity">
    <text evidence="2 10">Belongs to the peptidase S11 family.</text>
</comment>
<dbReference type="GO" id="GO:0009252">
    <property type="term" value="P:peptidoglycan biosynthetic process"/>
    <property type="evidence" value="ECO:0007669"/>
    <property type="project" value="UniProtKB-KW"/>
</dbReference>
<dbReference type="Gene3D" id="2.30.140.20">
    <property type="entry name" value="Penicillin-binding protein 4, C-terminal domain"/>
    <property type="match status" value="1"/>
</dbReference>
<feature type="active site" description="Acyl-ester intermediate" evidence="8">
    <location>
        <position position="69"/>
    </location>
</feature>
<feature type="domain" description="Penicillin-binding protein 4 C-terminal" evidence="13">
    <location>
        <begin position="310"/>
        <end position="372"/>
    </location>
</feature>
<dbReference type="GO" id="GO:0046677">
    <property type="term" value="P:response to antibiotic"/>
    <property type="evidence" value="ECO:0007669"/>
    <property type="project" value="InterPro"/>
</dbReference>
<keyword evidence="3 11" id="KW-0732">Signal</keyword>
<evidence type="ECO:0000256" key="1">
    <source>
        <dbReference type="ARBA" id="ARBA00003217"/>
    </source>
</evidence>
<protein>
    <submittedName>
        <fullName evidence="14">D-alanyl-D-alanine carboxypeptidase</fullName>
    </submittedName>
</protein>
<name>A0A0M2NSN5_STACC</name>
<feature type="active site" evidence="8">
    <location>
        <position position="133"/>
    </location>
</feature>
<dbReference type="Pfam" id="PF09211">
    <property type="entry name" value="DUF1958"/>
    <property type="match status" value="1"/>
</dbReference>
<dbReference type="PATRIC" id="fig|74704.6.peg.1164"/>
<proteinExistence type="inferred from homology"/>
<dbReference type="GO" id="GO:0006508">
    <property type="term" value="P:proteolysis"/>
    <property type="evidence" value="ECO:0007669"/>
    <property type="project" value="InterPro"/>
</dbReference>
<evidence type="ECO:0000256" key="3">
    <source>
        <dbReference type="ARBA" id="ARBA00022729"/>
    </source>
</evidence>
<dbReference type="InterPro" id="IPR015956">
    <property type="entry name" value="Peniciliin-bd_prot_C_sf"/>
</dbReference>
<organism evidence="14 15">
    <name type="scientific">Staphylococcus cohnii subsp. cohnii</name>
    <dbReference type="NCBI Taxonomy" id="74704"/>
    <lineage>
        <taxon>Bacteria</taxon>
        <taxon>Bacillati</taxon>
        <taxon>Bacillota</taxon>
        <taxon>Bacilli</taxon>
        <taxon>Bacillales</taxon>
        <taxon>Staphylococcaceae</taxon>
        <taxon>Staphylococcus</taxon>
        <taxon>Staphylococcus cohnii species complex</taxon>
    </lineage>
</organism>
<dbReference type="SUPFAM" id="SSF69189">
    <property type="entry name" value="Penicillin-binding protein associated domain"/>
    <property type="match status" value="1"/>
</dbReference>
<evidence type="ECO:0000259" key="12">
    <source>
        <dbReference type="Pfam" id="PF00768"/>
    </source>
</evidence>
<evidence type="ECO:0000256" key="10">
    <source>
        <dbReference type="RuleBase" id="RU004016"/>
    </source>
</evidence>
<evidence type="ECO:0000256" key="2">
    <source>
        <dbReference type="ARBA" id="ARBA00007164"/>
    </source>
</evidence>
<dbReference type="GO" id="GO:0008800">
    <property type="term" value="F:beta-lactamase activity"/>
    <property type="evidence" value="ECO:0007669"/>
    <property type="project" value="InterPro"/>
</dbReference>
<evidence type="ECO:0000256" key="9">
    <source>
        <dbReference type="PIRSR" id="PIRSR618044-2"/>
    </source>
</evidence>
<dbReference type="PANTHER" id="PTHR35333">
    <property type="entry name" value="BETA-LACTAMASE"/>
    <property type="match status" value="1"/>
</dbReference>
<keyword evidence="6" id="KW-0573">Peptidoglycan synthesis</keyword>
<evidence type="ECO:0000256" key="4">
    <source>
        <dbReference type="ARBA" id="ARBA00022801"/>
    </source>
</evidence>
<keyword evidence="14" id="KW-0121">Carboxypeptidase</keyword>
<keyword evidence="4" id="KW-0378">Hydrolase</keyword>
<sequence>MFKKLSVVMLSWLLTLTAIAPTATITAETEKSASPKQSVKYKPESFSVIAQTGQILYQDKAEKVTDPASLTKMMTMYLTLDAIENGEIKGTDKIKITSDYEKMSVLPDLASVPLERGKSYSINQFLRQITLESSNAATLILGEKVSGSTSKFTDEMNHKAKKLGMDHTHFVNPTGADNHLLQHYAPKQYQKERKTQTTANDMTILMQSILKDHPKILKYSSKTTDKQFGTELKTKNISLKGQRFELKGADGLKTGTSDEGYSLALTSKRNGLRLNEAILNVKPFPSMKAKNARHKIANAIMNKQFNKYEYRKVLSEGEHEINGKTYQVKQDLYDVVPKKMDHLKFNVNKEGKVYVAYKRQFIKGTHAPRVDASVKKDDNKFTAFFKNLFSKDAHKMSQYNL</sequence>
<gene>
    <name evidence="14" type="ORF">UF66_1133</name>
</gene>
<feature type="signal peptide" evidence="11">
    <location>
        <begin position="1"/>
        <end position="20"/>
    </location>
</feature>
<evidence type="ECO:0000256" key="7">
    <source>
        <dbReference type="ARBA" id="ARBA00023316"/>
    </source>
</evidence>
<evidence type="ECO:0000256" key="11">
    <source>
        <dbReference type="SAM" id="SignalP"/>
    </source>
</evidence>
<keyword evidence="14" id="KW-0645">Protease</keyword>
<dbReference type="PANTHER" id="PTHR35333:SF4">
    <property type="entry name" value="SLR0121 PROTEIN"/>
    <property type="match status" value="1"/>
</dbReference>
<evidence type="ECO:0000256" key="6">
    <source>
        <dbReference type="ARBA" id="ARBA00022984"/>
    </source>
</evidence>
<evidence type="ECO:0000256" key="5">
    <source>
        <dbReference type="ARBA" id="ARBA00022960"/>
    </source>
</evidence>
<feature type="binding site" evidence="9">
    <location>
        <position position="253"/>
    </location>
    <ligand>
        <name>substrate</name>
    </ligand>
</feature>